<dbReference type="PANTHER" id="PTHR46600">
    <property type="entry name" value="THAP DOMAIN-CONTAINING"/>
    <property type="match status" value="1"/>
</dbReference>
<proteinExistence type="predicted"/>
<keyword evidence="2 5" id="KW-0863">Zinc-finger</keyword>
<keyword evidence="6" id="KW-0175">Coiled coil</keyword>
<evidence type="ECO:0000256" key="1">
    <source>
        <dbReference type="ARBA" id="ARBA00022723"/>
    </source>
</evidence>
<feature type="coiled-coil region" evidence="6">
    <location>
        <begin position="248"/>
        <end position="282"/>
    </location>
</feature>
<keyword evidence="3" id="KW-0862">Zinc</keyword>
<dbReference type="SMART" id="SM00692">
    <property type="entry name" value="DM3"/>
    <property type="match status" value="2"/>
</dbReference>
<protein>
    <submittedName>
        <fullName evidence="9">Uncharacterized protein LOC109580001 isoform X2</fullName>
    </submittedName>
</protein>
<keyword evidence="4 5" id="KW-0238">DNA-binding</keyword>
<keyword evidence="8" id="KW-1185">Reference proteome</keyword>
<dbReference type="SMART" id="SM00980">
    <property type="entry name" value="THAP"/>
    <property type="match status" value="2"/>
</dbReference>
<dbReference type="Proteomes" id="UP001652620">
    <property type="component" value="Chromosome 2"/>
</dbReference>
<dbReference type="RefSeq" id="XP_049305987.1">
    <property type="nucleotide sequence ID" value="XM_049450030.1"/>
</dbReference>
<dbReference type="SUPFAM" id="SSF57716">
    <property type="entry name" value="Glucocorticoid receptor-like (DNA-binding domain)"/>
    <property type="match status" value="2"/>
</dbReference>
<dbReference type="Pfam" id="PF12017">
    <property type="entry name" value="Tnp_P_element"/>
    <property type="match status" value="1"/>
</dbReference>
<dbReference type="PROSITE" id="PS50950">
    <property type="entry name" value="ZF_THAP"/>
    <property type="match status" value="2"/>
</dbReference>
<feature type="domain" description="THAP-type" evidence="7">
    <location>
        <begin position="1"/>
        <end position="78"/>
    </location>
</feature>
<feature type="domain" description="THAP-type" evidence="7">
    <location>
        <begin position="93"/>
        <end position="163"/>
    </location>
</feature>
<evidence type="ECO:0000256" key="4">
    <source>
        <dbReference type="ARBA" id="ARBA00023125"/>
    </source>
</evidence>
<dbReference type="PANTHER" id="PTHR46600:SF11">
    <property type="entry name" value="THAP DOMAIN-CONTAINING PROTEIN 10"/>
    <property type="match status" value="1"/>
</dbReference>
<dbReference type="Pfam" id="PF21787">
    <property type="entry name" value="TNP-like_RNaseH_N"/>
    <property type="match status" value="1"/>
</dbReference>
<sequence length="416" mass="47286">MSNKSLKKCRVRECTSESPGRFFLFPRKQEELQKWVENLRIPPTQDIPTYNAFVCIKHFERSAVGAKKLKAGAVPTLNLGYEEAPPHLWTGPLPRRRCCIRSCASRGATIFEFPKKEDVRQSWAKACNLVVSPSDTLFICRNHFDSQFVAKYKLLPGAFPCLRLEPALSRSSSSADSNWVCPPVTVTYERPKVAVGVEEDDITLKEFEQYSILEESRLGLGPQNNDVGSALDSRERFARSARYYQSNALRLNKKIEELEGVIKDLEKKYEDLEQRAIVADVSSSSDAITFARMIVTKHNVFSDNERTLAQNINYMSTKSYSFMRDDLGFALPSKSSLLRWRPIRYVVPGIHANVLGNLQKISKKMSALERNCVLLFDEISIKSDLTYNRVRDVIDGFVDHGEGQREMIIGSKCCFL</sequence>
<dbReference type="InterPro" id="IPR021896">
    <property type="entry name" value="THAP9-like_HTH"/>
</dbReference>
<dbReference type="InterPro" id="IPR026516">
    <property type="entry name" value="THAP1/10"/>
</dbReference>
<name>A0ABM3J9U0_BACDO</name>
<dbReference type="InterPro" id="IPR048365">
    <property type="entry name" value="TNP-like_RNaseH_N"/>
</dbReference>
<evidence type="ECO:0000313" key="8">
    <source>
        <dbReference type="Proteomes" id="UP001652620"/>
    </source>
</evidence>
<dbReference type="InterPro" id="IPR006612">
    <property type="entry name" value="THAP_Znf"/>
</dbReference>
<accession>A0ABM3J9U0</accession>
<gene>
    <name evidence="9" type="primary">LOC109580001</name>
</gene>
<evidence type="ECO:0000259" key="7">
    <source>
        <dbReference type="PROSITE" id="PS50950"/>
    </source>
</evidence>
<reference evidence="9" key="2">
    <citation type="submission" date="2025-08" db="UniProtKB">
        <authorList>
            <consortium name="RefSeq"/>
        </authorList>
    </citation>
    <scope>IDENTIFICATION</scope>
    <source>
        <tissue evidence="9">Adult</tissue>
    </source>
</reference>
<organism evidence="8 9">
    <name type="scientific">Bactrocera dorsalis</name>
    <name type="common">Oriental fruit fly</name>
    <name type="synonym">Dacus dorsalis</name>
    <dbReference type="NCBI Taxonomy" id="27457"/>
    <lineage>
        <taxon>Eukaryota</taxon>
        <taxon>Metazoa</taxon>
        <taxon>Ecdysozoa</taxon>
        <taxon>Arthropoda</taxon>
        <taxon>Hexapoda</taxon>
        <taxon>Insecta</taxon>
        <taxon>Pterygota</taxon>
        <taxon>Neoptera</taxon>
        <taxon>Endopterygota</taxon>
        <taxon>Diptera</taxon>
        <taxon>Brachycera</taxon>
        <taxon>Muscomorpha</taxon>
        <taxon>Tephritoidea</taxon>
        <taxon>Tephritidae</taxon>
        <taxon>Bactrocera</taxon>
        <taxon>Bactrocera</taxon>
    </lineage>
</organism>
<evidence type="ECO:0000256" key="3">
    <source>
        <dbReference type="ARBA" id="ARBA00022833"/>
    </source>
</evidence>
<reference evidence="8" key="1">
    <citation type="submission" date="2025-05" db="UniProtKB">
        <authorList>
            <consortium name="RefSeq"/>
        </authorList>
    </citation>
    <scope>NUCLEOTIDE SEQUENCE [LARGE SCALE GENOMIC DNA]</scope>
</reference>
<evidence type="ECO:0000256" key="5">
    <source>
        <dbReference type="PROSITE-ProRule" id="PRU00309"/>
    </source>
</evidence>
<dbReference type="Pfam" id="PF05485">
    <property type="entry name" value="THAP"/>
    <property type="match status" value="2"/>
</dbReference>
<dbReference type="GeneID" id="109580001"/>
<evidence type="ECO:0000256" key="2">
    <source>
        <dbReference type="ARBA" id="ARBA00022771"/>
    </source>
</evidence>
<keyword evidence="1" id="KW-0479">Metal-binding</keyword>
<evidence type="ECO:0000256" key="6">
    <source>
        <dbReference type="SAM" id="Coils"/>
    </source>
</evidence>
<evidence type="ECO:0000313" key="9">
    <source>
        <dbReference type="RefSeq" id="XP_049305987.1"/>
    </source>
</evidence>